<keyword evidence="4" id="KW-0694">RNA-binding</keyword>
<dbReference type="AlphaFoldDB" id="A0A9P3PKA9"/>
<dbReference type="PROSITE" id="PS01196">
    <property type="entry name" value="PEPT_TRNA_HYDROL_2"/>
    <property type="match status" value="1"/>
</dbReference>
<dbReference type="PANTHER" id="PTHR17224:SF1">
    <property type="entry name" value="PEPTIDYL-TRNA HYDROLASE"/>
    <property type="match status" value="1"/>
</dbReference>
<evidence type="ECO:0000256" key="3">
    <source>
        <dbReference type="ARBA" id="ARBA00022801"/>
    </source>
</evidence>
<proteinExistence type="inferred from homology"/>
<comment type="similarity">
    <text evidence="5">Belongs to the PTH family.</text>
</comment>
<keyword evidence="7" id="KW-1185">Reference proteome</keyword>
<evidence type="ECO:0000256" key="2">
    <source>
        <dbReference type="ARBA" id="ARBA00022555"/>
    </source>
</evidence>
<gene>
    <name evidence="6" type="ORF">LshimejAT787_0400750</name>
</gene>
<name>A0A9P3PKA9_LYOSH</name>
<dbReference type="OrthoDB" id="1711136at2759"/>
<dbReference type="EMBL" id="BRPK01000004">
    <property type="protein sequence ID" value="GLB37024.1"/>
    <property type="molecule type" value="Genomic_DNA"/>
</dbReference>
<dbReference type="Gene3D" id="3.40.50.1470">
    <property type="entry name" value="Peptidyl-tRNA hydrolase"/>
    <property type="match status" value="1"/>
</dbReference>
<evidence type="ECO:0000256" key="4">
    <source>
        <dbReference type="ARBA" id="ARBA00022884"/>
    </source>
</evidence>
<reference evidence="6" key="1">
    <citation type="submission" date="2022-07" db="EMBL/GenBank/DDBJ databases">
        <title>The genome of Lyophyllum shimeji provides insight into the initial evolution of ectomycorrhizal fungal genome.</title>
        <authorList>
            <person name="Kobayashi Y."/>
            <person name="Shibata T."/>
            <person name="Hirakawa H."/>
            <person name="Shigenobu S."/>
            <person name="Nishiyama T."/>
            <person name="Yamada A."/>
            <person name="Hasebe M."/>
            <person name="Kawaguchi M."/>
        </authorList>
    </citation>
    <scope>NUCLEOTIDE SEQUENCE</scope>
    <source>
        <strain evidence="6">AT787</strain>
    </source>
</reference>
<dbReference type="EC" id="3.1.1.29" evidence="1"/>
<evidence type="ECO:0000313" key="7">
    <source>
        <dbReference type="Proteomes" id="UP001063166"/>
    </source>
</evidence>
<dbReference type="InterPro" id="IPR018171">
    <property type="entry name" value="Pept_tRNA_hydro_CS"/>
</dbReference>
<comment type="caution">
    <text evidence="6">The sequence shown here is derived from an EMBL/GenBank/DDBJ whole genome shotgun (WGS) entry which is preliminary data.</text>
</comment>
<dbReference type="Proteomes" id="UP001063166">
    <property type="component" value="Unassembled WGS sequence"/>
</dbReference>
<evidence type="ECO:0000313" key="6">
    <source>
        <dbReference type="EMBL" id="GLB37024.1"/>
    </source>
</evidence>
<keyword evidence="2" id="KW-0820">tRNA-binding</keyword>
<dbReference type="Pfam" id="PF01195">
    <property type="entry name" value="Pept_tRNA_hydro"/>
    <property type="match status" value="1"/>
</dbReference>
<dbReference type="GO" id="GO:0000049">
    <property type="term" value="F:tRNA binding"/>
    <property type="evidence" value="ECO:0007669"/>
    <property type="project" value="UniProtKB-KW"/>
</dbReference>
<accession>A0A9P3PKA9</accession>
<keyword evidence="3 6" id="KW-0378">Hydrolase</keyword>
<organism evidence="6 7">
    <name type="scientific">Lyophyllum shimeji</name>
    <name type="common">Hon-shimeji</name>
    <name type="synonym">Tricholoma shimeji</name>
    <dbReference type="NCBI Taxonomy" id="47721"/>
    <lineage>
        <taxon>Eukaryota</taxon>
        <taxon>Fungi</taxon>
        <taxon>Dikarya</taxon>
        <taxon>Basidiomycota</taxon>
        <taxon>Agaricomycotina</taxon>
        <taxon>Agaricomycetes</taxon>
        <taxon>Agaricomycetidae</taxon>
        <taxon>Agaricales</taxon>
        <taxon>Tricholomatineae</taxon>
        <taxon>Lyophyllaceae</taxon>
        <taxon>Lyophyllum</taxon>
    </lineage>
</organism>
<sequence length="183" mass="19293">MPVAIPKILVVGLGNLPLPLTRHSLGQLIIDSLALRLGIHMSAERSGISGQGDVVIGETMVSLHLFKSKALMNVSGPSIAAAFRKTVSSPSSLIVISDSLSHKVETLHVRLGGSANGHNGVKSIISALGGESNFYRFRAGIGREGGDAATYVMGKVSSHERQFWDDQGLDLVLSEIEKVALKG</sequence>
<dbReference type="SUPFAM" id="SSF53178">
    <property type="entry name" value="Peptidyl-tRNA hydrolase-like"/>
    <property type="match status" value="1"/>
</dbReference>
<dbReference type="InterPro" id="IPR036416">
    <property type="entry name" value="Pept_tRNA_hydro_sf"/>
</dbReference>
<evidence type="ECO:0000256" key="1">
    <source>
        <dbReference type="ARBA" id="ARBA00013260"/>
    </source>
</evidence>
<protein>
    <recommendedName>
        <fullName evidence="1">peptidyl-tRNA hydrolase</fullName>
        <ecNumber evidence="1">3.1.1.29</ecNumber>
    </recommendedName>
</protein>
<evidence type="ECO:0000256" key="5">
    <source>
        <dbReference type="ARBA" id="ARBA00038063"/>
    </source>
</evidence>
<dbReference type="PANTHER" id="PTHR17224">
    <property type="entry name" value="PEPTIDYL-TRNA HYDROLASE"/>
    <property type="match status" value="1"/>
</dbReference>
<dbReference type="GO" id="GO:0004045">
    <property type="term" value="F:peptidyl-tRNA hydrolase activity"/>
    <property type="evidence" value="ECO:0007669"/>
    <property type="project" value="UniProtKB-EC"/>
</dbReference>
<dbReference type="InterPro" id="IPR001328">
    <property type="entry name" value="Pept_tRNA_hydro"/>
</dbReference>
<dbReference type="NCBIfam" id="TIGR00447">
    <property type="entry name" value="pth"/>
    <property type="match status" value="1"/>
</dbReference>